<evidence type="ECO:0000313" key="2">
    <source>
        <dbReference type="Proteomes" id="UP001190700"/>
    </source>
</evidence>
<proteinExistence type="predicted"/>
<accession>A0AAE0LI83</accession>
<keyword evidence="2" id="KW-1185">Reference proteome</keyword>
<dbReference type="Proteomes" id="UP001190700">
    <property type="component" value="Unassembled WGS sequence"/>
</dbReference>
<reference evidence="1 2" key="1">
    <citation type="journal article" date="2015" name="Genome Biol. Evol.">
        <title>Comparative Genomics of a Bacterivorous Green Alga Reveals Evolutionary Causalities and Consequences of Phago-Mixotrophic Mode of Nutrition.</title>
        <authorList>
            <person name="Burns J.A."/>
            <person name="Paasch A."/>
            <person name="Narechania A."/>
            <person name="Kim E."/>
        </authorList>
    </citation>
    <scope>NUCLEOTIDE SEQUENCE [LARGE SCALE GENOMIC DNA]</scope>
    <source>
        <strain evidence="1 2">PLY_AMNH</strain>
    </source>
</reference>
<evidence type="ECO:0000313" key="1">
    <source>
        <dbReference type="EMBL" id="KAK3286157.1"/>
    </source>
</evidence>
<comment type="caution">
    <text evidence="1">The sequence shown here is derived from an EMBL/GenBank/DDBJ whole genome shotgun (WGS) entry which is preliminary data.</text>
</comment>
<sequence>MQRSINTKHLIKNLIEEGSSWRKHARGERLLVHGSFRTFEFEYIERAVCGLSLFSLQLHQLAECIHDPLEGNGTIMPKNSLL</sequence>
<dbReference type="EMBL" id="LGRX02001447">
    <property type="protein sequence ID" value="KAK3286157.1"/>
    <property type="molecule type" value="Genomic_DNA"/>
</dbReference>
<name>A0AAE0LI83_9CHLO</name>
<organism evidence="1 2">
    <name type="scientific">Cymbomonas tetramitiformis</name>
    <dbReference type="NCBI Taxonomy" id="36881"/>
    <lineage>
        <taxon>Eukaryota</taxon>
        <taxon>Viridiplantae</taxon>
        <taxon>Chlorophyta</taxon>
        <taxon>Pyramimonadophyceae</taxon>
        <taxon>Pyramimonadales</taxon>
        <taxon>Pyramimonadaceae</taxon>
        <taxon>Cymbomonas</taxon>
    </lineage>
</organism>
<protein>
    <submittedName>
        <fullName evidence="1">Uncharacterized protein</fullName>
    </submittedName>
</protein>
<dbReference type="AlphaFoldDB" id="A0AAE0LI83"/>
<gene>
    <name evidence="1" type="ORF">CYMTET_6274</name>
</gene>